<dbReference type="OrthoDB" id="3478802at2"/>
<dbReference type="AlphaFoldDB" id="A0A365GXZ7"/>
<organism evidence="1 2">
    <name type="scientific">Actinomadura craniellae</name>
    <dbReference type="NCBI Taxonomy" id="2231787"/>
    <lineage>
        <taxon>Bacteria</taxon>
        <taxon>Bacillati</taxon>
        <taxon>Actinomycetota</taxon>
        <taxon>Actinomycetes</taxon>
        <taxon>Streptosporangiales</taxon>
        <taxon>Thermomonosporaceae</taxon>
        <taxon>Actinomadura</taxon>
    </lineage>
</organism>
<name>A0A365GXZ7_9ACTN</name>
<evidence type="ECO:0000313" key="1">
    <source>
        <dbReference type="EMBL" id="RAY11638.1"/>
    </source>
</evidence>
<keyword evidence="2" id="KW-1185">Reference proteome</keyword>
<dbReference type="RefSeq" id="WP_111871217.1">
    <property type="nucleotide sequence ID" value="NZ_QLYX01000017.1"/>
</dbReference>
<protein>
    <recommendedName>
        <fullName evidence="3">Metalloprotease</fullName>
    </recommendedName>
</protein>
<dbReference type="EMBL" id="QLYX01000017">
    <property type="protein sequence ID" value="RAY11638.1"/>
    <property type="molecule type" value="Genomic_DNA"/>
</dbReference>
<comment type="caution">
    <text evidence="1">The sequence shown here is derived from an EMBL/GenBank/DDBJ whole genome shotgun (WGS) entry which is preliminary data.</text>
</comment>
<sequence>MRVKIERSGGFAGLTQVVADYDTDDLPPAEAESVRQALAALAGGTEPHPVGADLYTYRITADGETYDLSEDPSRVRATPLGTLLAPGG</sequence>
<accession>A0A365GXZ7</accession>
<dbReference type="InterPro" id="IPR049457">
    <property type="entry name" value="Emfourin"/>
</dbReference>
<evidence type="ECO:0000313" key="2">
    <source>
        <dbReference type="Proteomes" id="UP000251891"/>
    </source>
</evidence>
<proteinExistence type="predicted"/>
<gene>
    <name evidence="1" type="ORF">DPM19_28850</name>
</gene>
<reference evidence="1 2" key="1">
    <citation type="submission" date="2018-06" db="EMBL/GenBank/DDBJ databases">
        <title>Actinomadura craniellae sp. nov. isolated from marine sponge Craniella sp.</title>
        <authorList>
            <person name="Li L."/>
            <person name="Xu Q.H."/>
            <person name="Lin H.W."/>
            <person name="Lu Y.H."/>
        </authorList>
    </citation>
    <scope>NUCLEOTIDE SEQUENCE [LARGE SCALE GENOMIC DNA]</scope>
    <source>
        <strain evidence="1 2">LHW63021</strain>
    </source>
</reference>
<dbReference type="Pfam" id="PF20242">
    <property type="entry name" value="Emfourin"/>
    <property type="match status" value="1"/>
</dbReference>
<evidence type="ECO:0008006" key="3">
    <source>
        <dbReference type="Google" id="ProtNLM"/>
    </source>
</evidence>
<dbReference type="Proteomes" id="UP000251891">
    <property type="component" value="Unassembled WGS sequence"/>
</dbReference>